<proteinExistence type="predicted"/>
<accession>A0A5C3KQK5</accession>
<feature type="region of interest" description="Disordered" evidence="1">
    <location>
        <begin position="109"/>
        <end position="129"/>
    </location>
</feature>
<feature type="region of interest" description="Disordered" evidence="1">
    <location>
        <begin position="149"/>
        <end position="217"/>
    </location>
</feature>
<sequence length="240" mass="26928">MTSIQYGSGTRDSPFVIEDGDDMVLDQDEDMLSDADAEGEIDDGADHMVVDWVSNTLIPLSQKVLRDNLAASARVSAWFCKRKRRVYSTPLSTPPPQAPRTLCSRRAESIAYSRRSPRKPKQAILGPRLVANNRAPAKVKKPSWYYEIVDSSDEDRDTDEDMDGDTDEDTDEDTDDETVSGMTPAPRSKPENIRSSRSSPRKPKQAQLGPKLVANNRPLTKIKKHSYYYEIIDSSDEESD</sequence>
<dbReference type="Proteomes" id="UP000307440">
    <property type="component" value="Unassembled WGS sequence"/>
</dbReference>
<name>A0A5C3KQK5_COPMA</name>
<organism evidence="2 3">
    <name type="scientific">Coprinopsis marcescibilis</name>
    <name type="common">Agaric fungus</name>
    <name type="synonym">Psathyrella marcescibilis</name>
    <dbReference type="NCBI Taxonomy" id="230819"/>
    <lineage>
        <taxon>Eukaryota</taxon>
        <taxon>Fungi</taxon>
        <taxon>Dikarya</taxon>
        <taxon>Basidiomycota</taxon>
        <taxon>Agaricomycotina</taxon>
        <taxon>Agaricomycetes</taxon>
        <taxon>Agaricomycetidae</taxon>
        <taxon>Agaricales</taxon>
        <taxon>Agaricineae</taxon>
        <taxon>Psathyrellaceae</taxon>
        <taxon>Coprinopsis</taxon>
    </lineage>
</organism>
<keyword evidence="3" id="KW-1185">Reference proteome</keyword>
<feature type="compositionally biased region" description="Acidic residues" evidence="1">
    <location>
        <begin position="150"/>
        <end position="178"/>
    </location>
</feature>
<dbReference type="EMBL" id="ML210231">
    <property type="protein sequence ID" value="TFK22831.1"/>
    <property type="molecule type" value="Genomic_DNA"/>
</dbReference>
<evidence type="ECO:0000313" key="3">
    <source>
        <dbReference type="Proteomes" id="UP000307440"/>
    </source>
</evidence>
<evidence type="ECO:0000313" key="2">
    <source>
        <dbReference type="EMBL" id="TFK22831.1"/>
    </source>
</evidence>
<reference evidence="2 3" key="1">
    <citation type="journal article" date="2019" name="Nat. Ecol. Evol.">
        <title>Megaphylogeny resolves global patterns of mushroom evolution.</title>
        <authorList>
            <person name="Varga T."/>
            <person name="Krizsan K."/>
            <person name="Foldi C."/>
            <person name="Dima B."/>
            <person name="Sanchez-Garcia M."/>
            <person name="Sanchez-Ramirez S."/>
            <person name="Szollosi G.J."/>
            <person name="Szarkandi J.G."/>
            <person name="Papp V."/>
            <person name="Albert L."/>
            <person name="Andreopoulos W."/>
            <person name="Angelini C."/>
            <person name="Antonin V."/>
            <person name="Barry K.W."/>
            <person name="Bougher N.L."/>
            <person name="Buchanan P."/>
            <person name="Buyck B."/>
            <person name="Bense V."/>
            <person name="Catcheside P."/>
            <person name="Chovatia M."/>
            <person name="Cooper J."/>
            <person name="Damon W."/>
            <person name="Desjardin D."/>
            <person name="Finy P."/>
            <person name="Geml J."/>
            <person name="Haridas S."/>
            <person name="Hughes K."/>
            <person name="Justo A."/>
            <person name="Karasinski D."/>
            <person name="Kautmanova I."/>
            <person name="Kiss B."/>
            <person name="Kocsube S."/>
            <person name="Kotiranta H."/>
            <person name="LaButti K.M."/>
            <person name="Lechner B.E."/>
            <person name="Liimatainen K."/>
            <person name="Lipzen A."/>
            <person name="Lukacs Z."/>
            <person name="Mihaltcheva S."/>
            <person name="Morgado L.N."/>
            <person name="Niskanen T."/>
            <person name="Noordeloos M.E."/>
            <person name="Ohm R.A."/>
            <person name="Ortiz-Santana B."/>
            <person name="Ovrebo C."/>
            <person name="Racz N."/>
            <person name="Riley R."/>
            <person name="Savchenko A."/>
            <person name="Shiryaev A."/>
            <person name="Soop K."/>
            <person name="Spirin V."/>
            <person name="Szebenyi C."/>
            <person name="Tomsovsky M."/>
            <person name="Tulloss R.E."/>
            <person name="Uehling J."/>
            <person name="Grigoriev I.V."/>
            <person name="Vagvolgyi C."/>
            <person name="Papp T."/>
            <person name="Martin F.M."/>
            <person name="Miettinen O."/>
            <person name="Hibbett D.S."/>
            <person name="Nagy L.G."/>
        </authorList>
    </citation>
    <scope>NUCLEOTIDE SEQUENCE [LARGE SCALE GENOMIC DNA]</scope>
    <source>
        <strain evidence="2 3">CBS 121175</strain>
    </source>
</reference>
<protein>
    <submittedName>
        <fullName evidence="2">Uncharacterized protein</fullName>
    </submittedName>
</protein>
<dbReference type="AlphaFoldDB" id="A0A5C3KQK5"/>
<gene>
    <name evidence="2" type="ORF">FA15DRAFT_705989</name>
</gene>
<evidence type="ECO:0000256" key="1">
    <source>
        <dbReference type="SAM" id="MobiDB-lite"/>
    </source>
</evidence>